<dbReference type="Pfam" id="PF13937">
    <property type="entry name" value="DUF4212"/>
    <property type="match status" value="1"/>
</dbReference>
<accession>A0A0B5FW98</accession>
<feature type="transmembrane region" description="Helical" evidence="1">
    <location>
        <begin position="21"/>
        <end position="45"/>
    </location>
</feature>
<dbReference type="NCBIfam" id="TIGR03647">
    <property type="entry name" value="Na_symport_sm"/>
    <property type="match status" value="1"/>
</dbReference>
<dbReference type="Proteomes" id="UP000035036">
    <property type="component" value="Chromosome"/>
</dbReference>
<dbReference type="InterPro" id="IPR019886">
    <property type="entry name" value="Na_symporter_ssu"/>
</dbReference>
<dbReference type="EMBL" id="CP010311">
    <property type="protein sequence ID" value="AJF07881.1"/>
    <property type="molecule type" value="Genomic_DNA"/>
</dbReference>
<organism evidence="3 4">
    <name type="scientific">Geoalkalibacter subterraneus</name>
    <dbReference type="NCBI Taxonomy" id="483547"/>
    <lineage>
        <taxon>Bacteria</taxon>
        <taxon>Pseudomonadati</taxon>
        <taxon>Thermodesulfobacteriota</taxon>
        <taxon>Desulfuromonadia</taxon>
        <taxon>Desulfuromonadales</taxon>
        <taxon>Geoalkalibacteraceae</taxon>
        <taxon>Geoalkalibacter</taxon>
    </lineage>
</organism>
<dbReference type="KEGG" id="gsb:GSUB_03225"/>
<reference evidence="3 4" key="1">
    <citation type="journal article" date="2015" name="Genome Announc.">
        <title>Genomes of Geoalkalibacter ferrihydriticus Z-0531T and Geoalkalibacter subterraneus Red1T, Two Haloalkaliphilic Metal-Reducing Deltaproteobacteria.</title>
        <authorList>
            <person name="Badalamenti J.P."/>
            <person name="Krajmalnik-Brown R."/>
            <person name="Torres C.I."/>
            <person name="Bond D.R."/>
        </authorList>
    </citation>
    <scope>NUCLEOTIDE SEQUENCE [LARGE SCALE GENOMIC DNA]</scope>
    <source>
        <strain evidence="3 4">Red1</strain>
    </source>
</reference>
<feature type="domain" description="Sodium symporter small subunit" evidence="2">
    <location>
        <begin position="15"/>
        <end position="97"/>
    </location>
</feature>
<evidence type="ECO:0000313" key="4">
    <source>
        <dbReference type="Proteomes" id="UP000035036"/>
    </source>
</evidence>
<evidence type="ECO:0000256" key="1">
    <source>
        <dbReference type="SAM" id="Phobius"/>
    </source>
</evidence>
<proteinExistence type="predicted"/>
<evidence type="ECO:0000259" key="2">
    <source>
        <dbReference type="Pfam" id="PF13937"/>
    </source>
</evidence>
<feature type="transmembrane region" description="Helical" evidence="1">
    <location>
        <begin position="65"/>
        <end position="89"/>
    </location>
</feature>
<name>A0A0B5FW98_9BACT</name>
<keyword evidence="1" id="KW-0472">Membrane</keyword>
<sequence>MNDDYRVNFFRPRPGYMRQKVVYIWVMLTSWAFFTFGFQWLLYLVERHPNGASFLTDMTVFGFPFHFWFSGHFLIVWFIFLCFLFNTFVDRLTQTHRRRK</sequence>
<evidence type="ECO:0000313" key="3">
    <source>
        <dbReference type="EMBL" id="AJF07881.1"/>
    </source>
</evidence>
<gene>
    <name evidence="3" type="ORF">GSUB_03225</name>
</gene>
<dbReference type="AlphaFoldDB" id="A0A0B5FW98"/>
<dbReference type="STRING" id="483547.GSUB_03225"/>
<dbReference type="HOGENOM" id="CLU_2193202_0_0_7"/>
<keyword evidence="1" id="KW-0812">Transmembrane</keyword>
<keyword evidence="4" id="KW-1185">Reference proteome</keyword>
<protein>
    <recommendedName>
        <fullName evidence="2">Sodium symporter small subunit domain-containing protein</fullName>
    </recommendedName>
</protein>
<keyword evidence="1" id="KW-1133">Transmembrane helix</keyword>